<proteinExistence type="predicted"/>
<organism evidence="1">
    <name type="scientific">Anguilla anguilla</name>
    <name type="common">European freshwater eel</name>
    <name type="synonym">Muraena anguilla</name>
    <dbReference type="NCBI Taxonomy" id="7936"/>
    <lineage>
        <taxon>Eukaryota</taxon>
        <taxon>Metazoa</taxon>
        <taxon>Chordata</taxon>
        <taxon>Craniata</taxon>
        <taxon>Vertebrata</taxon>
        <taxon>Euteleostomi</taxon>
        <taxon>Actinopterygii</taxon>
        <taxon>Neopterygii</taxon>
        <taxon>Teleostei</taxon>
        <taxon>Anguilliformes</taxon>
        <taxon>Anguillidae</taxon>
        <taxon>Anguilla</taxon>
    </lineage>
</organism>
<protein>
    <submittedName>
        <fullName evidence="1">Uncharacterized protein</fullName>
    </submittedName>
</protein>
<name>A0A0E9X5L6_ANGAN</name>
<dbReference type="EMBL" id="GBXM01010693">
    <property type="protein sequence ID" value="JAH97884.1"/>
    <property type="molecule type" value="Transcribed_RNA"/>
</dbReference>
<sequence length="88" mass="9905">MKADKTVHISILTFKKVILNLSVEKSLNFNKQKKKLWGGGVGATTSRISHDSGLNRTHANHPPATCLKVRFRPTTRLISFGEMLLWEC</sequence>
<accession>A0A0E9X5L6</accession>
<reference evidence="1" key="2">
    <citation type="journal article" date="2015" name="Fish Shellfish Immunol.">
        <title>Early steps in the European eel (Anguilla anguilla)-Vibrio vulnificus interaction in the gills: Role of the RtxA13 toxin.</title>
        <authorList>
            <person name="Callol A."/>
            <person name="Pajuelo D."/>
            <person name="Ebbesson L."/>
            <person name="Teles M."/>
            <person name="MacKenzie S."/>
            <person name="Amaro C."/>
        </authorList>
    </citation>
    <scope>NUCLEOTIDE SEQUENCE</scope>
</reference>
<dbReference type="AlphaFoldDB" id="A0A0E9X5L6"/>
<evidence type="ECO:0000313" key="1">
    <source>
        <dbReference type="EMBL" id="JAH97884.1"/>
    </source>
</evidence>
<reference evidence="1" key="1">
    <citation type="submission" date="2014-11" db="EMBL/GenBank/DDBJ databases">
        <authorList>
            <person name="Amaro Gonzalez C."/>
        </authorList>
    </citation>
    <scope>NUCLEOTIDE SEQUENCE</scope>
</reference>